<evidence type="ECO:0000313" key="5">
    <source>
        <dbReference type="Proteomes" id="UP000291469"/>
    </source>
</evidence>
<dbReference type="AlphaFoldDB" id="A0A411YKX7"/>
<keyword evidence="2 4" id="KW-0012">Acyltransferase</keyword>
<dbReference type="GO" id="GO:0003841">
    <property type="term" value="F:1-acylglycerol-3-phosphate O-acyltransferase activity"/>
    <property type="evidence" value="ECO:0007669"/>
    <property type="project" value="TreeGrafter"/>
</dbReference>
<dbReference type="OrthoDB" id="9808424at2"/>
<dbReference type="PANTHER" id="PTHR10434">
    <property type="entry name" value="1-ACYL-SN-GLYCEROL-3-PHOSPHATE ACYLTRANSFERASE"/>
    <property type="match status" value="1"/>
</dbReference>
<reference evidence="4 5" key="1">
    <citation type="submission" date="2019-01" db="EMBL/GenBank/DDBJ databases">
        <title>Egibacter rhizosphaerae EGI 80759T.</title>
        <authorList>
            <person name="Chen D.-D."/>
            <person name="Tian Y."/>
            <person name="Jiao J.-Y."/>
            <person name="Zhang X.-T."/>
            <person name="Zhang Y.-G."/>
            <person name="Zhang Y."/>
            <person name="Xiao M."/>
            <person name="Shu W.-S."/>
            <person name="Li W.-J."/>
        </authorList>
    </citation>
    <scope>NUCLEOTIDE SEQUENCE [LARGE SCALE GENOMIC DNA]</scope>
    <source>
        <strain evidence="4 5">EGI 80759</strain>
    </source>
</reference>
<dbReference type="GO" id="GO:0005886">
    <property type="term" value="C:plasma membrane"/>
    <property type="evidence" value="ECO:0007669"/>
    <property type="project" value="TreeGrafter"/>
</dbReference>
<evidence type="ECO:0000313" key="4">
    <source>
        <dbReference type="EMBL" id="QBI21833.1"/>
    </source>
</evidence>
<dbReference type="GO" id="GO:0006654">
    <property type="term" value="P:phosphatidic acid biosynthetic process"/>
    <property type="evidence" value="ECO:0007669"/>
    <property type="project" value="TreeGrafter"/>
</dbReference>
<keyword evidence="1 4" id="KW-0808">Transferase</keyword>
<keyword evidence="5" id="KW-1185">Reference proteome</keyword>
<name>A0A411YKX7_9ACTN</name>
<dbReference type="PANTHER" id="PTHR10434:SF11">
    <property type="entry name" value="1-ACYL-SN-GLYCEROL-3-PHOSPHATE ACYLTRANSFERASE"/>
    <property type="match status" value="1"/>
</dbReference>
<organism evidence="4 5">
    <name type="scientific">Egibacter rhizosphaerae</name>
    <dbReference type="NCBI Taxonomy" id="1670831"/>
    <lineage>
        <taxon>Bacteria</taxon>
        <taxon>Bacillati</taxon>
        <taxon>Actinomycetota</taxon>
        <taxon>Nitriliruptoria</taxon>
        <taxon>Egibacterales</taxon>
        <taxon>Egibacteraceae</taxon>
        <taxon>Egibacter</taxon>
    </lineage>
</organism>
<dbReference type="SUPFAM" id="SSF69593">
    <property type="entry name" value="Glycerol-3-phosphate (1)-acyltransferase"/>
    <property type="match status" value="1"/>
</dbReference>
<protein>
    <submittedName>
        <fullName evidence="4">1-acyl-sn-glycerol-3-phosphate acyltransferase</fullName>
    </submittedName>
</protein>
<proteinExistence type="predicted"/>
<sequence>MYRGLHKVVPAALNALFRPSVEGIENVPDRGPAILASNHLSGLDVVLMPAVLQRPLFFVGKSEYFRGPARWFFRNVGVIPVARHGGDAAEASLRKGQEILECGQLLGIYPEGTRSPDGRLHRGKTGPVRLALRTGAPIVPVAMLGTNRAVVRKTPVPRLGRVGVRFGEPIDVQRYAHRGDEKFALRSATDEVMYELMLLSGQEYVDEYAAAVKAGGVPPDVELDAFGQLPDDVFALPEAS</sequence>
<evidence type="ECO:0000256" key="2">
    <source>
        <dbReference type="ARBA" id="ARBA00023315"/>
    </source>
</evidence>
<dbReference type="CDD" id="cd07989">
    <property type="entry name" value="LPLAT_AGPAT-like"/>
    <property type="match status" value="1"/>
</dbReference>
<feature type="domain" description="Phospholipid/glycerol acyltransferase" evidence="3">
    <location>
        <begin position="33"/>
        <end position="146"/>
    </location>
</feature>
<accession>A0A411YKX7</accession>
<evidence type="ECO:0000256" key="1">
    <source>
        <dbReference type="ARBA" id="ARBA00022679"/>
    </source>
</evidence>
<dbReference type="KEGG" id="erz:ER308_00305"/>
<dbReference type="InterPro" id="IPR002123">
    <property type="entry name" value="Plipid/glycerol_acylTrfase"/>
</dbReference>
<dbReference type="EMBL" id="CP036402">
    <property type="protein sequence ID" value="QBI21833.1"/>
    <property type="molecule type" value="Genomic_DNA"/>
</dbReference>
<dbReference type="Pfam" id="PF01553">
    <property type="entry name" value="Acyltransferase"/>
    <property type="match status" value="1"/>
</dbReference>
<gene>
    <name evidence="4" type="ORF">ER308_00305</name>
</gene>
<evidence type="ECO:0000259" key="3">
    <source>
        <dbReference type="SMART" id="SM00563"/>
    </source>
</evidence>
<dbReference type="Proteomes" id="UP000291469">
    <property type="component" value="Chromosome"/>
</dbReference>
<dbReference type="SMART" id="SM00563">
    <property type="entry name" value="PlsC"/>
    <property type="match status" value="1"/>
</dbReference>